<dbReference type="PANTHER" id="PTHR43229">
    <property type="entry name" value="NODULATION PROTEIN J"/>
    <property type="match status" value="1"/>
</dbReference>
<accession>A0ABT0IK92</accession>
<keyword evidence="6" id="KW-1003">Cell membrane</keyword>
<evidence type="ECO:0000313" key="8">
    <source>
        <dbReference type="EMBL" id="MCK8681732.1"/>
    </source>
</evidence>
<dbReference type="PIRSF" id="PIRSF006648">
    <property type="entry name" value="DrrB"/>
    <property type="match status" value="1"/>
</dbReference>
<dbReference type="PANTHER" id="PTHR43229:SF2">
    <property type="entry name" value="NODULATION PROTEIN J"/>
    <property type="match status" value="1"/>
</dbReference>
<comment type="similarity">
    <text evidence="6">Belongs to the ABC-2 integral membrane protein family.</text>
</comment>
<dbReference type="InterPro" id="IPR047817">
    <property type="entry name" value="ABC2_TM_bact-type"/>
</dbReference>
<dbReference type="InterPro" id="IPR000412">
    <property type="entry name" value="ABC_2_transport"/>
</dbReference>
<evidence type="ECO:0000256" key="4">
    <source>
        <dbReference type="ARBA" id="ARBA00023136"/>
    </source>
</evidence>
<keyword evidence="2 6" id="KW-0812">Transmembrane</keyword>
<proteinExistence type="inferred from homology"/>
<dbReference type="RefSeq" id="WP_248637556.1">
    <property type="nucleotide sequence ID" value="NZ_JALPTH010000053.1"/>
</dbReference>
<keyword evidence="3 6" id="KW-1133">Transmembrane helix</keyword>
<feature type="transmembrane region" description="Helical" evidence="6">
    <location>
        <begin position="162"/>
        <end position="184"/>
    </location>
</feature>
<comment type="caution">
    <text evidence="8">The sequence shown here is derived from an EMBL/GenBank/DDBJ whole genome shotgun (WGS) entry which is preliminary data.</text>
</comment>
<keyword evidence="6" id="KW-0813">Transport</keyword>
<evidence type="ECO:0000256" key="3">
    <source>
        <dbReference type="ARBA" id="ARBA00022989"/>
    </source>
</evidence>
<evidence type="ECO:0000259" key="7">
    <source>
        <dbReference type="PROSITE" id="PS51012"/>
    </source>
</evidence>
<dbReference type="InterPro" id="IPR013525">
    <property type="entry name" value="ABC2_TM"/>
</dbReference>
<keyword evidence="9" id="KW-1185">Reference proteome</keyword>
<gene>
    <name evidence="8" type="ORF">M1O15_30915</name>
</gene>
<feature type="domain" description="ABC transmembrane type-2" evidence="7">
    <location>
        <begin position="43"/>
        <end position="284"/>
    </location>
</feature>
<reference evidence="8 9" key="1">
    <citation type="submission" date="2022-04" db="EMBL/GenBank/DDBJ databases">
        <title>Streptomyces sp. nov. LCR6-01 isolated from Lichen of Dirinaria sp.</title>
        <authorList>
            <person name="Kanchanasin P."/>
            <person name="Tanasupawat S."/>
            <person name="Phongsopitanun W."/>
        </authorList>
    </citation>
    <scope>NUCLEOTIDE SEQUENCE [LARGE SCALE GENOMIC DNA]</scope>
    <source>
        <strain evidence="8 9">LCR6-01</strain>
    </source>
</reference>
<comment type="subcellular location">
    <subcellularLocation>
        <location evidence="6">Cell membrane</location>
        <topology evidence="6">Multi-pass membrane protein</topology>
    </subcellularLocation>
    <subcellularLocation>
        <location evidence="1">Membrane</location>
        <topology evidence="1">Multi-pass membrane protein</topology>
    </subcellularLocation>
</comment>
<dbReference type="Pfam" id="PF01061">
    <property type="entry name" value="ABC2_membrane"/>
    <property type="match status" value="1"/>
</dbReference>
<feature type="transmembrane region" description="Helical" evidence="6">
    <location>
        <begin position="259"/>
        <end position="277"/>
    </location>
</feature>
<protein>
    <recommendedName>
        <fullName evidence="6">Transport permease protein</fullName>
    </recommendedName>
</protein>
<sequence>MTATAPTASAVEAPQRRGALTQSVRDSLVIARRNLIRMLRIPEMIIFGIIQPVMFVVLFSYVFGGSIAVGGSTSAEAYREFLMAGIFAQTVTFATAGAGAGIADDMHKGLIDRFRSLPMARGAVLTGRTLADLVQTALTLVVLAAVALLVGWRTHENLGKVLLGFVLLLLLGYAFSWIGALIGLSVRTPEAATSGGLIWLFPLTFISNAFVPAENMPAFLRHIAEWNPFSATVQACRELFGNFPPGYRAPDAWPMQHPVWASLIWSVLIVVVFRTLAVRKYRSAA</sequence>
<feature type="transmembrane region" description="Helical" evidence="6">
    <location>
        <begin position="45"/>
        <end position="69"/>
    </location>
</feature>
<dbReference type="Proteomes" id="UP001522868">
    <property type="component" value="Unassembled WGS sequence"/>
</dbReference>
<feature type="transmembrane region" description="Helical" evidence="6">
    <location>
        <begin position="191"/>
        <end position="211"/>
    </location>
</feature>
<organism evidence="8 9">
    <name type="scientific">Streptomyces lichenis</name>
    <dbReference type="NCBI Taxonomy" id="2306967"/>
    <lineage>
        <taxon>Bacteria</taxon>
        <taxon>Bacillati</taxon>
        <taxon>Actinomycetota</taxon>
        <taxon>Actinomycetes</taxon>
        <taxon>Kitasatosporales</taxon>
        <taxon>Streptomycetaceae</taxon>
        <taxon>Streptomyces</taxon>
    </lineage>
</organism>
<keyword evidence="4 6" id="KW-0472">Membrane</keyword>
<keyword evidence="5" id="KW-0046">Antibiotic resistance</keyword>
<evidence type="ECO:0000256" key="5">
    <source>
        <dbReference type="ARBA" id="ARBA00023251"/>
    </source>
</evidence>
<dbReference type="PROSITE" id="PS51012">
    <property type="entry name" value="ABC_TM2"/>
    <property type="match status" value="1"/>
</dbReference>
<evidence type="ECO:0000256" key="2">
    <source>
        <dbReference type="ARBA" id="ARBA00022692"/>
    </source>
</evidence>
<feature type="transmembrane region" description="Helical" evidence="6">
    <location>
        <begin position="124"/>
        <end position="150"/>
    </location>
</feature>
<name>A0ABT0IK92_9ACTN</name>
<evidence type="ECO:0000256" key="1">
    <source>
        <dbReference type="ARBA" id="ARBA00004141"/>
    </source>
</evidence>
<dbReference type="InterPro" id="IPR051784">
    <property type="entry name" value="Nod_factor_ABC_transporter"/>
</dbReference>
<dbReference type="PRINTS" id="PR00164">
    <property type="entry name" value="ABC2TRNSPORT"/>
</dbReference>
<evidence type="ECO:0000256" key="6">
    <source>
        <dbReference type="RuleBase" id="RU361157"/>
    </source>
</evidence>
<evidence type="ECO:0000313" key="9">
    <source>
        <dbReference type="Proteomes" id="UP001522868"/>
    </source>
</evidence>
<feature type="transmembrane region" description="Helical" evidence="6">
    <location>
        <begin position="81"/>
        <end position="103"/>
    </location>
</feature>
<dbReference type="EMBL" id="JALPTH010000053">
    <property type="protein sequence ID" value="MCK8681732.1"/>
    <property type="molecule type" value="Genomic_DNA"/>
</dbReference>